<name>A0ABM1Z8V8_AEDAL</name>
<feature type="chain" id="PRO_5047512117" description="Secreted protein" evidence="2">
    <location>
        <begin position="24"/>
        <end position="169"/>
    </location>
</feature>
<keyword evidence="2" id="KW-0732">Signal</keyword>
<evidence type="ECO:0008006" key="5">
    <source>
        <dbReference type="Google" id="ProtNLM"/>
    </source>
</evidence>
<feature type="compositionally biased region" description="Low complexity" evidence="1">
    <location>
        <begin position="135"/>
        <end position="145"/>
    </location>
</feature>
<evidence type="ECO:0000313" key="3">
    <source>
        <dbReference type="EnsemblMetazoa" id="AALFPA23_016182.P23583"/>
    </source>
</evidence>
<feature type="signal peptide" evidence="2">
    <location>
        <begin position="1"/>
        <end position="23"/>
    </location>
</feature>
<accession>A0ABM1Z8V8</accession>
<dbReference type="GeneID" id="115267816"/>
<reference evidence="4" key="1">
    <citation type="journal article" date="2015" name="Proc. Natl. Acad. Sci. U.S.A.">
        <title>Genome sequence of the Asian Tiger mosquito, Aedes albopictus, reveals insights into its biology, genetics, and evolution.</title>
        <authorList>
            <person name="Chen X.G."/>
            <person name="Jiang X."/>
            <person name="Gu J."/>
            <person name="Xu M."/>
            <person name="Wu Y."/>
            <person name="Deng Y."/>
            <person name="Zhang C."/>
            <person name="Bonizzoni M."/>
            <person name="Dermauw W."/>
            <person name="Vontas J."/>
            <person name="Armbruster P."/>
            <person name="Huang X."/>
            <person name="Yang Y."/>
            <person name="Zhang H."/>
            <person name="He W."/>
            <person name="Peng H."/>
            <person name="Liu Y."/>
            <person name="Wu K."/>
            <person name="Chen J."/>
            <person name="Lirakis M."/>
            <person name="Topalis P."/>
            <person name="Van Leeuwen T."/>
            <person name="Hall A.B."/>
            <person name="Jiang X."/>
            <person name="Thorpe C."/>
            <person name="Mueller R.L."/>
            <person name="Sun C."/>
            <person name="Waterhouse R.M."/>
            <person name="Yan G."/>
            <person name="Tu Z.J."/>
            <person name="Fang X."/>
            <person name="James A.A."/>
        </authorList>
    </citation>
    <scope>NUCLEOTIDE SEQUENCE [LARGE SCALE GENOMIC DNA]</scope>
    <source>
        <strain evidence="4">Foshan</strain>
    </source>
</reference>
<organism evidence="3 4">
    <name type="scientific">Aedes albopictus</name>
    <name type="common">Asian tiger mosquito</name>
    <name type="synonym">Stegomyia albopicta</name>
    <dbReference type="NCBI Taxonomy" id="7160"/>
    <lineage>
        <taxon>Eukaryota</taxon>
        <taxon>Metazoa</taxon>
        <taxon>Ecdysozoa</taxon>
        <taxon>Arthropoda</taxon>
        <taxon>Hexapoda</taxon>
        <taxon>Insecta</taxon>
        <taxon>Pterygota</taxon>
        <taxon>Neoptera</taxon>
        <taxon>Endopterygota</taxon>
        <taxon>Diptera</taxon>
        <taxon>Nematocera</taxon>
        <taxon>Culicoidea</taxon>
        <taxon>Culicidae</taxon>
        <taxon>Culicinae</taxon>
        <taxon>Aedini</taxon>
        <taxon>Aedes</taxon>
        <taxon>Stegomyia</taxon>
    </lineage>
</organism>
<evidence type="ECO:0000256" key="2">
    <source>
        <dbReference type="SAM" id="SignalP"/>
    </source>
</evidence>
<proteinExistence type="predicted"/>
<evidence type="ECO:0000256" key="1">
    <source>
        <dbReference type="SAM" id="MobiDB-lite"/>
    </source>
</evidence>
<keyword evidence="4" id="KW-1185">Reference proteome</keyword>
<protein>
    <recommendedName>
        <fullName evidence="5">Secreted protein</fullName>
    </recommendedName>
</protein>
<feature type="compositionally biased region" description="Basic and acidic residues" evidence="1">
    <location>
        <begin position="89"/>
        <end position="120"/>
    </location>
</feature>
<evidence type="ECO:0000313" key="4">
    <source>
        <dbReference type="Proteomes" id="UP000069940"/>
    </source>
</evidence>
<feature type="region of interest" description="Disordered" evidence="1">
    <location>
        <begin position="66"/>
        <end position="169"/>
    </location>
</feature>
<dbReference type="Proteomes" id="UP000069940">
    <property type="component" value="Unassembled WGS sequence"/>
</dbReference>
<reference evidence="3" key="2">
    <citation type="submission" date="2025-05" db="UniProtKB">
        <authorList>
            <consortium name="EnsemblMetazoa"/>
        </authorList>
    </citation>
    <scope>IDENTIFICATION</scope>
    <source>
        <strain evidence="3">Foshan</strain>
    </source>
</reference>
<sequence length="169" mass="17784">MKAVALCFTVVTLLGFHIFPVDGINQDGIPMDQRIPAIFRSSRQTIGGTMNYDLSFEKMVNLMKGFMKPKPGQGGGGAAKQPASVTEAPARKTSETEKPAAKATKESVEESSSREDDAGKARAAKPAPEAEPSKGEAVASEAVESGSEEKRGNGLPPMNGGKSSEKDEE</sequence>
<dbReference type="RefSeq" id="XP_029731056.1">
    <property type="nucleotide sequence ID" value="XM_029875196.2"/>
</dbReference>
<dbReference type="EnsemblMetazoa" id="AALFPA23_016182.R23583">
    <property type="protein sequence ID" value="AALFPA23_016182.P23583"/>
    <property type="gene ID" value="AALFPA23_016182"/>
</dbReference>